<keyword evidence="8" id="KW-1185">Reference proteome</keyword>
<reference evidence="7 8" key="1">
    <citation type="submission" date="2013-10" db="EMBL/GenBank/DDBJ databases">
        <title>Complete genome sequence of Corynebacterium lactis DSM 45799(T), isolated from raw cow milk.</title>
        <authorList>
            <person name="Ruckert C."/>
            <person name="Albersmeier A."/>
            <person name="Lipski A."/>
            <person name="Kalinowski J."/>
        </authorList>
    </citation>
    <scope>NUCLEOTIDE SEQUENCE [LARGE SCALE GENOMIC DNA]</scope>
    <source>
        <strain evidence="7 8">RW2-5</strain>
    </source>
</reference>
<feature type="transmembrane region" description="Helical" evidence="5">
    <location>
        <begin position="439"/>
        <end position="455"/>
    </location>
</feature>
<dbReference type="STRING" id="1408189.CLAC_03995"/>
<dbReference type="Gene3D" id="1.20.1250.20">
    <property type="entry name" value="MFS general substrate transporter like domains"/>
    <property type="match status" value="1"/>
</dbReference>
<dbReference type="PANTHER" id="PTHR42718:SF39">
    <property type="entry name" value="ACTINORHODIN TRANSPORTER-RELATED"/>
    <property type="match status" value="1"/>
</dbReference>
<dbReference type="SUPFAM" id="SSF103473">
    <property type="entry name" value="MFS general substrate transporter"/>
    <property type="match status" value="1"/>
</dbReference>
<evidence type="ECO:0000259" key="6">
    <source>
        <dbReference type="PROSITE" id="PS50850"/>
    </source>
</evidence>
<proteinExistence type="predicted"/>
<keyword evidence="3 5" id="KW-1133">Transmembrane helix</keyword>
<feature type="transmembrane region" description="Helical" evidence="5">
    <location>
        <begin position="461"/>
        <end position="483"/>
    </location>
</feature>
<dbReference type="RefSeq" id="WP_053411789.1">
    <property type="nucleotide sequence ID" value="NZ_CP006841.1"/>
</dbReference>
<dbReference type="Pfam" id="PF07690">
    <property type="entry name" value="MFS_1"/>
    <property type="match status" value="1"/>
</dbReference>
<evidence type="ECO:0000256" key="3">
    <source>
        <dbReference type="ARBA" id="ARBA00022989"/>
    </source>
</evidence>
<feature type="transmembrane region" description="Helical" evidence="5">
    <location>
        <begin position="122"/>
        <end position="139"/>
    </location>
</feature>
<feature type="transmembrane region" description="Helical" evidence="5">
    <location>
        <begin position="256"/>
        <end position="273"/>
    </location>
</feature>
<dbReference type="PRINTS" id="PR01036">
    <property type="entry name" value="TCRTETB"/>
</dbReference>
<gene>
    <name evidence="7" type="ORF">CLAC_03995</name>
</gene>
<evidence type="ECO:0000313" key="8">
    <source>
        <dbReference type="Proteomes" id="UP000058446"/>
    </source>
</evidence>
<protein>
    <submittedName>
        <fullName evidence="7">MFS transporter permease</fullName>
    </submittedName>
</protein>
<name>A0A0K2GYZ6_9CORY</name>
<dbReference type="InterPro" id="IPR011701">
    <property type="entry name" value="MFS"/>
</dbReference>
<evidence type="ECO:0000256" key="2">
    <source>
        <dbReference type="ARBA" id="ARBA00022692"/>
    </source>
</evidence>
<dbReference type="GO" id="GO:0005886">
    <property type="term" value="C:plasma membrane"/>
    <property type="evidence" value="ECO:0007669"/>
    <property type="project" value="UniProtKB-SubCell"/>
</dbReference>
<feature type="transmembrane region" description="Helical" evidence="5">
    <location>
        <begin position="233"/>
        <end position="250"/>
    </location>
</feature>
<dbReference type="PANTHER" id="PTHR42718">
    <property type="entry name" value="MAJOR FACILITATOR SUPERFAMILY MULTIDRUG TRANSPORTER MFSC"/>
    <property type="match status" value="1"/>
</dbReference>
<feature type="transmembrane region" description="Helical" evidence="5">
    <location>
        <begin position="302"/>
        <end position="323"/>
    </location>
</feature>
<dbReference type="AlphaFoldDB" id="A0A0K2GYZ6"/>
<feature type="domain" description="Major facilitator superfamily (MFS) profile" evidence="6">
    <location>
        <begin position="27"/>
        <end position="485"/>
    </location>
</feature>
<feature type="transmembrane region" description="Helical" evidence="5">
    <location>
        <begin position="390"/>
        <end position="410"/>
    </location>
</feature>
<dbReference type="KEGG" id="clw:CLAC_03995"/>
<evidence type="ECO:0000256" key="5">
    <source>
        <dbReference type="SAM" id="Phobius"/>
    </source>
</evidence>
<feature type="transmembrane region" description="Helical" evidence="5">
    <location>
        <begin position="185"/>
        <end position="205"/>
    </location>
</feature>
<feature type="transmembrane region" description="Helical" evidence="5">
    <location>
        <begin position="93"/>
        <end position="110"/>
    </location>
</feature>
<feature type="transmembrane region" description="Helical" evidence="5">
    <location>
        <begin position="363"/>
        <end position="384"/>
    </location>
</feature>
<keyword evidence="4 5" id="KW-0472">Membrane</keyword>
<dbReference type="InterPro" id="IPR036259">
    <property type="entry name" value="MFS_trans_sf"/>
</dbReference>
<comment type="subcellular location">
    <subcellularLocation>
        <location evidence="1">Cell membrane</location>
        <topology evidence="1">Multi-pass membrane protein</topology>
    </subcellularLocation>
</comment>
<evidence type="ECO:0000256" key="1">
    <source>
        <dbReference type="ARBA" id="ARBA00004651"/>
    </source>
</evidence>
<feature type="transmembrane region" description="Helical" evidence="5">
    <location>
        <begin position="63"/>
        <end position="81"/>
    </location>
</feature>
<sequence length="501" mass="53054">MTPSKKLAANSSECTADGPQSSHRWRVLAVLLTGIFMALMAVSIVNVALPSIQYGLQARDADIQWVLSGFALSFGVVLVVAGRAGDLLGRGGLYILGMYIYTAGAFLAGLSSNVEVLNAARFIMGVGAGLFSPQGAGMIQQYFSGKEREIAFGYFGTAVGIAVAIGPPLGGFLIRLGGAELGWRLTMLVNVPVGLLTIFLGFLLFPRPYLRRLRNNKGEAVGAFRTVKALDPIGALLLGLVVVTLMLPFLESEAATWIWALLPVSAALLFVWIRWEKYVKTTGTAPMIDLEIFSLRGFRNGAVIATLWFFGTTSIWVLVAQYFQNALGHSPLVSGLIGLPAAILSAFASNWAGHHVDAYGRKIVVGGIAITMVGLLLTIGVIALNDAYGVSEFWSILTLSLAGAAGGLVISPNQALSLRHVPITYAGTAGAVLQTGQRIGTSVGLTIILAVTFAVKDSYRWQLGIIAGYATIIVVFLLCFAVAMKDAKLGTPSAKLKKLTD</sequence>
<dbReference type="CDD" id="cd17321">
    <property type="entry name" value="MFS_MMR_MDR_like"/>
    <property type="match status" value="1"/>
</dbReference>
<feature type="transmembrane region" description="Helical" evidence="5">
    <location>
        <begin position="151"/>
        <end position="173"/>
    </location>
</feature>
<keyword evidence="2 5" id="KW-0812">Transmembrane</keyword>
<dbReference type="EMBL" id="CP006841">
    <property type="protein sequence ID" value="ALA67009.1"/>
    <property type="molecule type" value="Genomic_DNA"/>
</dbReference>
<evidence type="ECO:0000256" key="4">
    <source>
        <dbReference type="ARBA" id="ARBA00023136"/>
    </source>
</evidence>
<dbReference type="PATRIC" id="fig|1408189.4.peg.798"/>
<dbReference type="GO" id="GO:0022857">
    <property type="term" value="F:transmembrane transporter activity"/>
    <property type="evidence" value="ECO:0007669"/>
    <property type="project" value="InterPro"/>
</dbReference>
<feature type="transmembrane region" description="Helical" evidence="5">
    <location>
        <begin position="27"/>
        <end position="51"/>
    </location>
</feature>
<feature type="transmembrane region" description="Helical" evidence="5">
    <location>
        <begin position="329"/>
        <end position="351"/>
    </location>
</feature>
<dbReference type="Gene3D" id="1.20.1720.10">
    <property type="entry name" value="Multidrug resistance protein D"/>
    <property type="match status" value="1"/>
</dbReference>
<dbReference type="InterPro" id="IPR020846">
    <property type="entry name" value="MFS_dom"/>
</dbReference>
<dbReference type="PROSITE" id="PS50850">
    <property type="entry name" value="MFS"/>
    <property type="match status" value="1"/>
</dbReference>
<accession>A0A0K2GYZ6</accession>
<dbReference type="Proteomes" id="UP000058446">
    <property type="component" value="Chromosome"/>
</dbReference>
<organism evidence="7 8">
    <name type="scientific">Corynebacterium lactis RW2-5</name>
    <dbReference type="NCBI Taxonomy" id="1408189"/>
    <lineage>
        <taxon>Bacteria</taxon>
        <taxon>Bacillati</taxon>
        <taxon>Actinomycetota</taxon>
        <taxon>Actinomycetes</taxon>
        <taxon>Mycobacteriales</taxon>
        <taxon>Corynebacteriaceae</taxon>
        <taxon>Corynebacterium</taxon>
    </lineage>
</organism>
<evidence type="ECO:0000313" key="7">
    <source>
        <dbReference type="EMBL" id="ALA67009.1"/>
    </source>
</evidence>
<dbReference type="OrthoDB" id="9781469at2"/>